<feature type="domain" description="HTH-like" evidence="1">
    <location>
        <begin position="35"/>
        <end position="89"/>
    </location>
</feature>
<evidence type="ECO:0000313" key="3">
    <source>
        <dbReference type="Proteomes" id="UP001589619"/>
    </source>
</evidence>
<sequence length="118" mass="13985">MVERDNAAITVKELLGVHRTSVYHRAKEKRESEENVKLMHRMDELYMKHPYFGYRRMTRAFHDQGHEMNRKPVRRLMQVMGLKAIYPKPNLSKRLHAPLYAPLLALGCIEHPNHVWGL</sequence>
<evidence type="ECO:0000259" key="1">
    <source>
        <dbReference type="Pfam" id="PF13276"/>
    </source>
</evidence>
<gene>
    <name evidence="2" type="ORF">ACFFNY_05570</name>
</gene>
<evidence type="ECO:0000313" key="2">
    <source>
        <dbReference type="EMBL" id="MFB9751036.1"/>
    </source>
</evidence>
<dbReference type="EMBL" id="JBHMAG010000004">
    <property type="protein sequence ID" value="MFB9751036.1"/>
    <property type="molecule type" value="Genomic_DNA"/>
</dbReference>
<proteinExistence type="predicted"/>
<comment type="caution">
    <text evidence="2">The sequence shown here is derived from an EMBL/GenBank/DDBJ whole genome shotgun (WGS) entry which is preliminary data.</text>
</comment>
<reference evidence="2 3" key="1">
    <citation type="submission" date="2024-09" db="EMBL/GenBank/DDBJ databases">
        <authorList>
            <person name="Sun Q."/>
            <person name="Mori K."/>
        </authorList>
    </citation>
    <scope>NUCLEOTIDE SEQUENCE [LARGE SCALE GENOMIC DNA]</scope>
    <source>
        <strain evidence="2 3">JCM 12520</strain>
    </source>
</reference>
<dbReference type="RefSeq" id="WP_344905710.1">
    <property type="nucleotide sequence ID" value="NZ_BAAAYO010000002.1"/>
</dbReference>
<dbReference type="InterPro" id="IPR025948">
    <property type="entry name" value="HTH-like_dom"/>
</dbReference>
<keyword evidence="3" id="KW-1185">Reference proteome</keyword>
<dbReference type="Proteomes" id="UP001589619">
    <property type="component" value="Unassembled WGS sequence"/>
</dbReference>
<protein>
    <submittedName>
        <fullName evidence="2">IS3 family transposase</fullName>
    </submittedName>
</protein>
<name>A0ABV5VRX6_9BACL</name>
<dbReference type="Pfam" id="PF13276">
    <property type="entry name" value="HTH_21"/>
    <property type="match status" value="1"/>
</dbReference>
<organism evidence="2 3">
    <name type="scientific">Paenibacillus hodogayensis</name>
    <dbReference type="NCBI Taxonomy" id="279208"/>
    <lineage>
        <taxon>Bacteria</taxon>
        <taxon>Bacillati</taxon>
        <taxon>Bacillota</taxon>
        <taxon>Bacilli</taxon>
        <taxon>Bacillales</taxon>
        <taxon>Paenibacillaceae</taxon>
        <taxon>Paenibacillus</taxon>
    </lineage>
</organism>
<accession>A0ABV5VRX6</accession>